<dbReference type="InterPro" id="IPR050567">
    <property type="entry name" value="Mitochondrial_Carrier"/>
</dbReference>
<dbReference type="InterPro" id="IPR018108">
    <property type="entry name" value="MCP_transmembrane"/>
</dbReference>
<gene>
    <name evidence="11" type="ORF">CONCODRAFT_49504</name>
</gene>
<keyword evidence="4 9" id="KW-0812">Transmembrane</keyword>
<dbReference type="STRING" id="796925.A0A137P6K7"/>
<feature type="repeat" description="Solcar" evidence="9">
    <location>
        <begin position="147"/>
        <end position="234"/>
    </location>
</feature>
<keyword evidence="3 10" id="KW-0813">Transport</keyword>
<dbReference type="SUPFAM" id="SSF103506">
    <property type="entry name" value="Mitochondrial carrier"/>
    <property type="match status" value="1"/>
</dbReference>
<keyword evidence="6" id="KW-1133">Transmembrane helix</keyword>
<evidence type="ECO:0000313" key="11">
    <source>
        <dbReference type="EMBL" id="KXN70636.1"/>
    </source>
</evidence>
<evidence type="ECO:0000313" key="12">
    <source>
        <dbReference type="Proteomes" id="UP000070444"/>
    </source>
</evidence>
<sequence>MSDLSLDPPTEITPALPIGPPPYSVGVGSGVARAIILNPLYFWFRAPLKLFRPIRVDYLEVAKALAPPSAFIKKPGKIINFRATSIGLLHNAVKLEGFNFIPKYVLPPLVANSMVGIVLFTSYDLFKYRFTNLNDENSNFSKFVNSSHFTPYFLAGGFAGACQSLVATPFDSIRVRTEVQELIEGKHRSIARFYTHTFKEIGLIGAYRGLAINTFKDFLGFGLFFGVFEFVNNQLRPLKASIIKSPQDSTYSDAFKEAGRVLVAGATSAIAFQLVDYPLERVRMVVLARAAEMELKRPYIVELYKSSFNQIKNIVKSEGAVKYFYSGLSNSLWKAVPATSLGLLSYELIKQWFDHS</sequence>
<evidence type="ECO:0000256" key="9">
    <source>
        <dbReference type="PROSITE-ProRule" id="PRU00282"/>
    </source>
</evidence>
<name>A0A137P6K7_CONC2</name>
<evidence type="ECO:0000256" key="10">
    <source>
        <dbReference type="RuleBase" id="RU000488"/>
    </source>
</evidence>
<evidence type="ECO:0000256" key="1">
    <source>
        <dbReference type="ARBA" id="ARBA00004225"/>
    </source>
</evidence>
<dbReference type="GO" id="GO:0022857">
    <property type="term" value="F:transmembrane transporter activity"/>
    <property type="evidence" value="ECO:0007669"/>
    <property type="project" value="TreeGrafter"/>
</dbReference>
<comment type="similarity">
    <text evidence="2 10">Belongs to the mitochondrial carrier (TC 2.A.29) family.</text>
</comment>
<dbReference type="PANTHER" id="PTHR45624:SF26">
    <property type="entry name" value="CARRIER PROTEIN, PUTATIVE (AFU_ORTHOLOGUE AFUA_1G07710)-RELATED"/>
    <property type="match status" value="1"/>
</dbReference>
<organism evidence="11 12">
    <name type="scientific">Conidiobolus coronatus (strain ATCC 28846 / CBS 209.66 / NRRL 28638)</name>
    <name type="common">Delacroixia coronata</name>
    <dbReference type="NCBI Taxonomy" id="796925"/>
    <lineage>
        <taxon>Eukaryota</taxon>
        <taxon>Fungi</taxon>
        <taxon>Fungi incertae sedis</taxon>
        <taxon>Zoopagomycota</taxon>
        <taxon>Entomophthoromycotina</taxon>
        <taxon>Entomophthoromycetes</taxon>
        <taxon>Entomophthorales</taxon>
        <taxon>Ancylistaceae</taxon>
        <taxon>Conidiobolus</taxon>
    </lineage>
</organism>
<dbReference type="PROSITE" id="PS50920">
    <property type="entry name" value="SOLCAR"/>
    <property type="match status" value="2"/>
</dbReference>
<evidence type="ECO:0000256" key="6">
    <source>
        <dbReference type="ARBA" id="ARBA00022989"/>
    </source>
</evidence>
<keyword evidence="8 9" id="KW-0472">Membrane</keyword>
<keyword evidence="7" id="KW-0496">Mitochondrion</keyword>
<evidence type="ECO:0000256" key="4">
    <source>
        <dbReference type="ARBA" id="ARBA00022692"/>
    </source>
</evidence>
<dbReference type="EMBL" id="KQ964497">
    <property type="protein sequence ID" value="KXN70636.1"/>
    <property type="molecule type" value="Genomic_DNA"/>
</dbReference>
<dbReference type="Gene3D" id="1.50.40.10">
    <property type="entry name" value="Mitochondrial carrier domain"/>
    <property type="match status" value="1"/>
</dbReference>
<dbReference type="OrthoDB" id="3364892at2759"/>
<dbReference type="Proteomes" id="UP000070444">
    <property type="component" value="Unassembled WGS sequence"/>
</dbReference>
<keyword evidence="12" id="KW-1185">Reference proteome</keyword>
<proteinExistence type="inferred from homology"/>
<evidence type="ECO:0000256" key="5">
    <source>
        <dbReference type="ARBA" id="ARBA00022737"/>
    </source>
</evidence>
<feature type="repeat" description="Solcar" evidence="9">
    <location>
        <begin position="259"/>
        <end position="352"/>
    </location>
</feature>
<dbReference type="PANTHER" id="PTHR45624">
    <property type="entry name" value="MITOCHONDRIAL BASIC AMINO ACIDS TRANSPORTER-RELATED"/>
    <property type="match status" value="1"/>
</dbReference>
<accession>A0A137P6K7</accession>
<evidence type="ECO:0000256" key="8">
    <source>
        <dbReference type="ARBA" id="ARBA00023136"/>
    </source>
</evidence>
<evidence type="ECO:0000256" key="7">
    <source>
        <dbReference type="ARBA" id="ARBA00023128"/>
    </source>
</evidence>
<protein>
    <submittedName>
        <fullName evidence="11">Mitochondrial carrier</fullName>
    </submittedName>
</protein>
<dbReference type="GO" id="GO:0031966">
    <property type="term" value="C:mitochondrial membrane"/>
    <property type="evidence" value="ECO:0007669"/>
    <property type="project" value="UniProtKB-SubCell"/>
</dbReference>
<reference evidence="11 12" key="1">
    <citation type="journal article" date="2015" name="Genome Biol. Evol.">
        <title>Phylogenomic analyses indicate that early fungi evolved digesting cell walls of algal ancestors of land plants.</title>
        <authorList>
            <person name="Chang Y."/>
            <person name="Wang S."/>
            <person name="Sekimoto S."/>
            <person name="Aerts A.L."/>
            <person name="Choi C."/>
            <person name="Clum A."/>
            <person name="LaButti K.M."/>
            <person name="Lindquist E.A."/>
            <person name="Yee Ngan C."/>
            <person name="Ohm R.A."/>
            <person name="Salamov A.A."/>
            <person name="Grigoriev I.V."/>
            <person name="Spatafora J.W."/>
            <person name="Berbee M.L."/>
        </authorList>
    </citation>
    <scope>NUCLEOTIDE SEQUENCE [LARGE SCALE GENOMIC DNA]</scope>
    <source>
        <strain evidence="11 12">NRRL 28638</strain>
    </source>
</reference>
<keyword evidence="5" id="KW-0677">Repeat</keyword>
<dbReference type="InterPro" id="IPR023395">
    <property type="entry name" value="MCP_dom_sf"/>
</dbReference>
<evidence type="ECO:0000256" key="3">
    <source>
        <dbReference type="ARBA" id="ARBA00022448"/>
    </source>
</evidence>
<evidence type="ECO:0000256" key="2">
    <source>
        <dbReference type="ARBA" id="ARBA00006375"/>
    </source>
</evidence>
<comment type="subcellular location">
    <subcellularLocation>
        <location evidence="1">Mitochondrion membrane</location>
        <topology evidence="1">Multi-pass membrane protein</topology>
    </subcellularLocation>
</comment>
<dbReference type="Pfam" id="PF00153">
    <property type="entry name" value="Mito_carr"/>
    <property type="match status" value="2"/>
</dbReference>
<dbReference type="OMA" id="SKISGWQ"/>
<dbReference type="AlphaFoldDB" id="A0A137P6K7"/>